<organism evidence="3 4">
    <name type="scientific">Daphnia pulex</name>
    <name type="common">Water flea</name>
    <dbReference type="NCBI Taxonomy" id="6669"/>
    <lineage>
        <taxon>Eukaryota</taxon>
        <taxon>Metazoa</taxon>
        <taxon>Ecdysozoa</taxon>
        <taxon>Arthropoda</taxon>
        <taxon>Crustacea</taxon>
        <taxon>Branchiopoda</taxon>
        <taxon>Diplostraca</taxon>
        <taxon>Cladocera</taxon>
        <taxon>Anomopoda</taxon>
        <taxon>Daphniidae</taxon>
        <taxon>Daphnia</taxon>
    </lineage>
</organism>
<dbReference type="InParanoid" id="E9FXR0"/>
<dbReference type="CDD" id="cd18186">
    <property type="entry name" value="BTB_POZ_ZBTB_KLHL-like"/>
    <property type="match status" value="1"/>
</dbReference>
<dbReference type="Proteomes" id="UP000000305">
    <property type="component" value="Unassembled WGS sequence"/>
</dbReference>
<name>E9FXR0_DAPPU</name>
<evidence type="ECO:0000313" key="3">
    <source>
        <dbReference type="EMBL" id="EFX88140.1"/>
    </source>
</evidence>
<feature type="domain" description="BTB" evidence="2">
    <location>
        <begin position="171"/>
        <end position="239"/>
    </location>
</feature>
<dbReference type="EMBL" id="GL732526">
    <property type="protein sequence ID" value="EFX88140.1"/>
    <property type="molecule type" value="Genomic_DNA"/>
</dbReference>
<dbReference type="GO" id="GO:0031625">
    <property type="term" value="F:ubiquitin protein ligase binding"/>
    <property type="evidence" value="ECO:0000318"/>
    <property type="project" value="GO_Central"/>
</dbReference>
<dbReference type="GO" id="GO:0042542">
    <property type="term" value="P:response to hydrogen peroxide"/>
    <property type="evidence" value="ECO:0007669"/>
    <property type="project" value="UniProtKB-ARBA"/>
</dbReference>
<dbReference type="GO" id="GO:0005634">
    <property type="term" value="C:nucleus"/>
    <property type="evidence" value="ECO:0000318"/>
    <property type="project" value="GO_Central"/>
</dbReference>
<dbReference type="Pfam" id="PF00651">
    <property type="entry name" value="BTB"/>
    <property type="match status" value="1"/>
</dbReference>
<dbReference type="OrthoDB" id="6365392at2759"/>
<dbReference type="GO" id="GO:0030162">
    <property type="term" value="P:regulation of proteolysis"/>
    <property type="evidence" value="ECO:0000318"/>
    <property type="project" value="GO_Central"/>
</dbReference>
<dbReference type="PROSITE" id="PS50097">
    <property type="entry name" value="BTB"/>
    <property type="match status" value="1"/>
</dbReference>
<protein>
    <recommendedName>
        <fullName evidence="2">BTB domain-containing protein</fullName>
    </recommendedName>
</protein>
<dbReference type="FunFam" id="1.25.40.420:FF:000012">
    <property type="entry name" value="BTB/POZ and TAZ domain-containing protein 2"/>
    <property type="match status" value="1"/>
</dbReference>
<dbReference type="FunFam" id="3.30.710.10:FF:000159">
    <property type="entry name" value="Speckle-type POZ protein B"/>
    <property type="match status" value="1"/>
</dbReference>
<dbReference type="SMART" id="SM00225">
    <property type="entry name" value="BTB"/>
    <property type="match status" value="1"/>
</dbReference>
<sequence>MPISTEERNGIVCVKWTTQIEEGFPFSGSSSESFQLNRFLKYVYDLNLSCAYNEIMCLGRNRKFCMELCLKQIGGPKDDSSSTDDGRETVPDYYLHPSAVCCVCVVNGQLEKIPLKNSPSSNEWKSERFIAQLTSPTVTCQLLIKFNTVGVSEMKALKQTTDYLFLQQTNCDVRFYFEDGQHIGGHVNILSARSPVFAAMFNHDMQEAKTGIVIIRDFQRNIFFHLLHYIYSGRLILTTMMTVGTAKSLFEAADKYHIEDLKEECASLIFLGVNVKTAINLMIWGHLYSIDKIKEAALDVVVRNGKEICLTSDWEWLTKDHPDLCIMATRRMLEMAQDPSAKRKWAN</sequence>
<dbReference type="PANTHER" id="PTHR24413">
    <property type="entry name" value="SPECKLE-TYPE POZ PROTEIN"/>
    <property type="match status" value="1"/>
</dbReference>
<dbReference type="GO" id="GO:0005516">
    <property type="term" value="F:calmodulin binding"/>
    <property type="evidence" value="ECO:0007669"/>
    <property type="project" value="UniProtKB-ARBA"/>
</dbReference>
<dbReference type="GO" id="GO:0043161">
    <property type="term" value="P:proteasome-mediated ubiquitin-dependent protein catabolic process"/>
    <property type="evidence" value="ECO:0000318"/>
    <property type="project" value="GO_Central"/>
</dbReference>
<dbReference type="InterPro" id="IPR000210">
    <property type="entry name" value="BTB/POZ_dom"/>
</dbReference>
<dbReference type="OMA" id="FENTYHE"/>
<gene>
    <name evidence="3" type="ORF">DAPPUDRAFT_96378</name>
</gene>
<dbReference type="GO" id="GO:0009751">
    <property type="term" value="P:response to salicylic acid"/>
    <property type="evidence" value="ECO:0007669"/>
    <property type="project" value="UniProtKB-ARBA"/>
</dbReference>
<evidence type="ECO:0000259" key="2">
    <source>
        <dbReference type="PROSITE" id="PS50097"/>
    </source>
</evidence>
<dbReference type="GO" id="GO:0046872">
    <property type="term" value="F:metal ion binding"/>
    <property type="evidence" value="ECO:0007669"/>
    <property type="project" value="UniProtKB-KW"/>
</dbReference>
<dbReference type="HOGENOM" id="CLU_050585_1_0_1"/>
<dbReference type="eggNOG" id="KOG1987">
    <property type="taxonomic scope" value="Eukaryota"/>
</dbReference>
<keyword evidence="1" id="KW-0479">Metal-binding</keyword>
<evidence type="ECO:0000313" key="4">
    <source>
        <dbReference type="Proteomes" id="UP000000305"/>
    </source>
</evidence>
<dbReference type="InterPro" id="IPR011333">
    <property type="entry name" value="SKP1/BTB/POZ_sf"/>
</dbReference>
<dbReference type="SUPFAM" id="SSF54695">
    <property type="entry name" value="POZ domain"/>
    <property type="match status" value="1"/>
</dbReference>
<dbReference type="Gene3D" id="3.30.710.10">
    <property type="entry name" value="Potassium Channel Kv1.1, Chain A"/>
    <property type="match status" value="1"/>
</dbReference>
<accession>E9FXR0</accession>
<keyword evidence="4" id="KW-1185">Reference proteome</keyword>
<proteinExistence type="predicted"/>
<dbReference type="GO" id="GO:0005737">
    <property type="term" value="C:cytoplasm"/>
    <property type="evidence" value="ECO:0000318"/>
    <property type="project" value="GO_Central"/>
</dbReference>
<dbReference type="Gene3D" id="1.25.40.420">
    <property type="match status" value="1"/>
</dbReference>
<evidence type="ECO:0000256" key="1">
    <source>
        <dbReference type="ARBA" id="ARBA00022723"/>
    </source>
</evidence>
<dbReference type="KEGG" id="dpx:DAPPUDRAFT_96378"/>
<reference evidence="3 4" key="1">
    <citation type="journal article" date="2011" name="Science">
        <title>The ecoresponsive genome of Daphnia pulex.</title>
        <authorList>
            <person name="Colbourne J.K."/>
            <person name="Pfrender M.E."/>
            <person name="Gilbert D."/>
            <person name="Thomas W.K."/>
            <person name="Tucker A."/>
            <person name="Oakley T.H."/>
            <person name="Tokishita S."/>
            <person name="Aerts A."/>
            <person name="Arnold G.J."/>
            <person name="Basu M.K."/>
            <person name="Bauer D.J."/>
            <person name="Caceres C.E."/>
            <person name="Carmel L."/>
            <person name="Casola C."/>
            <person name="Choi J.H."/>
            <person name="Detter J.C."/>
            <person name="Dong Q."/>
            <person name="Dusheyko S."/>
            <person name="Eads B.D."/>
            <person name="Frohlich T."/>
            <person name="Geiler-Samerotte K.A."/>
            <person name="Gerlach D."/>
            <person name="Hatcher P."/>
            <person name="Jogdeo S."/>
            <person name="Krijgsveld J."/>
            <person name="Kriventseva E.V."/>
            <person name="Kultz D."/>
            <person name="Laforsch C."/>
            <person name="Lindquist E."/>
            <person name="Lopez J."/>
            <person name="Manak J.R."/>
            <person name="Muller J."/>
            <person name="Pangilinan J."/>
            <person name="Patwardhan R.P."/>
            <person name="Pitluck S."/>
            <person name="Pritham E.J."/>
            <person name="Rechtsteiner A."/>
            <person name="Rho M."/>
            <person name="Rogozin I.B."/>
            <person name="Sakarya O."/>
            <person name="Salamov A."/>
            <person name="Schaack S."/>
            <person name="Shapiro H."/>
            <person name="Shiga Y."/>
            <person name="Skalitzky C."/>
            <person name="Smith Z."/>
            <person name="Souvorov A."/>
            <person name="Sung W."/>
            <person name="Tang Z."/>
            <person name="Tsuchiya D."/>
            <person name="Tu H."/>
            <person name="Vos H."/>
            <person name="Wang M."/>
            <person name="Wolf Y.I."/>
            <person name="Yamagata H."/>
            <person name="Yamada T."/>
            <person name="Ye Y."/>
            <person name="Shaw J.R."/>
            <person name="Andrews J."/>
            <person name="Crease T.J."/>
            <person name="Tang H."/>
            <person name="Lucas S.M."/>
            <person name="Robertson H.M."/>
            <person name="Bork P."/>
            <person name="Koonin E.V."/>
            <person name="Zdobnov E.M."/>
            <person name="Grigoriev I.V."/>
            <person name="Lynch M."/>
            <person name="Boore J.L."/>
        </authorList>
    </citation>
    <scope>NUCLEOTIDE SEQUENCE [LARGE SCALE GENOMIC DNA]</scope>
</reference>
<dbReference type="AlphaFoldDB" id="E9FXR0"/>